<evidence type="ECO:0000313" key="2">
    <source>
        <dbReference type="EMBL" id="QGX99246.1"/>
    </source>
</evidence>
<gene>
    <name evidence="2" type="ORF">EI983_13615</name>
</gene>
<dbReference type="KEGG" id="rom:EI983_13615"/>
<dbReference type="InterPro" id="IPR036568">
    <property type="entry name" value="GGCT-like_sf"/>
</dbReference>
<name>A0A6I6IV15_9RHOB</name>
<dbReference type="CDD" id="cd06661">
    <property type="entry name" value="GGCT_like"/>
    <property type="match status" value="1"/>
</dbReference>
<proteinExistence type="predicted"/>
<evidence type="ECO:0000259" key="1">
    <source>
        <dbReference type="Pfam" id="PF06094"/>
    </source>
</evidence>
<keyword evidence="3" id="KW-1185">Reference proteome</keyword>
<dbReference type="SUPFAM" id="SSF110857">
    <property type="entry name" value="Gamma-glutamyl cyclotransferase-like"/>
    <property type="match status" value="1"/>
</dbReference>
<reference evidence="3" key="1">
    <citation type="submission" date="2018-12" db="EMBL/GenBank/DDBJ databases">
        <title>Complete genome sequence of Roseovarius sp. MME-070.</title>
        <authorList>
            <person name="Nam Y.-D."/>
            <person name="Kang J."/>
            <person name="Chung W.-H."/>
            <person name="Park Y.S."/>
        </authorList>
    </citation>
    <scope>NUCLEOTIDE SEQUENCE [LARGE SCALE GENOMIC DNA]</scope>
    <source>
        <strain evidence="3">MME-070</strain>
    </source>
</reference>
<dbReference type="Proteomes" id="UP000428330">
    <property type="component" value="Chromosome"/>
</dbReference>
<accession>A0A6I6IV15</accession>
<dbReference type="GO" id="GO:0016740">
    <property type="term" value="F:transferase activity"/>
    <property type="evidence" value="ECO:0007669"/>
    <property type="project" value="UniProtKB-KW"/>
</dbReference>
<keyword evidence="2" id="KW-0808">Transferase</keyword>
<dbReference type="InterPro" id="IPR013024">
    <property type="entry name" value="GGCT-like"/>
</dbReference>
<dbReference type="AlphaFoldDB" id="A0A6I6IV15"/>
<evidence type="ECO:0000313" key="3">
    <source>
        <dbReference type="Proteomes" id="UP000428330"/>
    </source>
</evidence>
<organism evidence="2 3">
    <name type="scientific">Roseovarius faecimaris</name>
    <dbReference type="NCBI Taxonomy" id="2494550"/>
    <lineage>
        <taxon>Bacteria</taxon>
        <taxon>Pseudomonadati</taxon>
        <taxon>Pseudomonadota</taxon>
        <taxon>Alphaproteobacteria</taxon>
        <taxon>Rhodobacterales</taxon>
        <taxon>Roseobacteraceae</taxon>
        <taxon>Roseovarius</taxon>
    </lineage>
</organism>
<dbReference type="Gene3D" id="3.10.490.10">
    <property type="entry name" value="Gamma-glutamyl cyclotransferase-like"/>
    <property type="match status" value="1"/>
</dbReference>
<dbReference type="EMBL" id="CP034348">
    <property type="protein sequence ID" value="QGX99246.1"/>
    <property type="molecule type" value="Genomic_DNA"/>
</dbReference>
<protein>
    <submittedName>
        <fullName evidence="2">Gamma-glutamylcyclotransferase</fullName>
    </submittedName>
</protein>
<sequence length="192" mass="21786">MMLKKHRYFFGYGSLVNRDTHAFQGAYPAQLSGWRRVWRHTKLREVAYLTVVPDATAEIDGLIAEVPDDDWAALDIREGAYDRVDAAHQVAHPLPHRPQIAVYAIPDGKHGAPTTSGPVLLSYIDVVVQGYLREFGEDGARRFFETTLGWDAPILRDRDAPLYPRHCRLSKAETGFVDAQLEALEVRFITRR</sequence>
<dbReference type="Pfam" id="PF06094">
    <property type="entry name" value="GGACT"/>
    <property type="match status" value="1"/>
</dbReference>
<feature type="domain" description="Gamma-glutamylcyclotransferase AIG2-like" evidence="1">
    <location>
        <begin position="10"/>
        <end position="107"/>
    </location>
</feature>
<dbReference type="OrthoDB" id="5567366at2"/>
<dbReference type="InterPro" id="IPR009288">
    <property type="entry name" value="AIG2-like_dom"/>
</dbReference>